<evidence type="ECO:0000256" key="1">
    <source>
        <dbReference type="ARBA" id="ARBA00004606"/>
    </source>
</evidence>
<dbReference type="PANTHER" id="PTHR12270">
    <property type="entry name" value="GLYCOSYLTRANSFERASE-RELATED"/>
    <property type="match status" value="1"/>
</dbReference>
<feature type="region of interest" description="Disordered" evidence="7">
    <location>
        <begin position="444"/>
        <end position="463"/>
    </location>
</feature>
<keyword evidence="2" id="KW-0812">Transmembrane</keyword>
<name>A0ABN9XFP9_9DINO</name>
<feature type="region of interest" description="Disordered" evidence="7">
    <location>
        <begin position="405"/>
        <end position="425"/>
    </location>
</feature>
<keyword evidence="6" id="KW-0325">Glycoprotein</keyword>
<dbReference type="EMBL" id="CAUYUJ010020483">
    <property type="protein sequence ID" value="CAK0898504.1"/>
    <property type="molecule type" value="Genomic_DNA"/>
</dbReference>
<evidence type="ECO:0000256" key="4">
    <source>
        <dbReference type="ARBA" id="ARBA00022989"/>
    </source>
</evidence>
<protein>
    <recommendedName>
        <fullName evidence="10">Glycosyltransferase-like protein LARGE2</fullName>
    </recommendedName>
</protein>
<evidence type="ECO:0000313" key="9">
    <source>
        <dbReference type="Proteomes" id="UP001189429"/>
    </source>
</evidence>
<evidence type="ECO:0008006" key="10">
    <source>
        <dbReference type="Google" id="ProtNLM"/>
    </source>
</evidence>
<reference evidence="8" key="1">
    <citation type="submission" date="2023-10" db="EMBL/GenBank/DDBJ databases">
        <authorList>
            <person name="Chen Y."/>
            <person name="Shah S."/>
            <person name="Dougan E. K."/>
            <person name="Thang M."/>
            <person name="Chan C."/>
        </authorList>
    </citation>
    <scope>NUCLEOTIDE SEQUENCE [LARGE SCALE GENOMIC DNA]</scope>
</reference>
<dbReference type="InterPro" id="IPR051292">
    <property type="entry name" value="Xyl/GlcA_transferase"/>
</dbReference>
<organism evidence="8 9">
    <name type="scientific">Prorocentrum cordatum</name>
    <dbReference type="NCBI Taxonomy" id="2364126"/>
    <lineage>
        <taxon>Eukaryota</taxon>
        <taxon>Sar</taxon>
        <taxon>Alveolata</taxon>
        <taxon>Dinophyceae</taxon>
        <taxon>Prorocentrales</taxon>
        <taxon>Prorocentraceae</taxon>
        <taxon>Prorocentrum</taxon>
    </lineage>
</organism>
<evidence type="ECO:0000256" key="6">
    <source>
        <dbReference type="ARBA" id="ARBA00023180"/>
    </source>
</evidence>
<comment type="subcellular location">
    <subcellularLocation>
        <location evidence="1">Membrane</location>
        <topology evidence="1">Single-pass type II membrane protein</topology>
    </subcellularLocation>
</comment>
<keyword evidence="5" id="KW-0472">Membrane</keyword>
<evidence type="ECO:0000256" key="7">
    <source>
        <dbReference type="SAM" id="MobiDB-lite"/>
    </source>
</evidence>
<dbReference type="PANTHER" id="PTHR12270:SF52">
    <property type="entry name" value="GLYCOSYLTRANSFERASE-LIKE PROTEIN GNT13-RELATED"/>
    <property type="match status" value="1"/>
</dbReference>
<evidence type="ECO:0000256" key="3">
    <source>
        <dbReference type="ARBA" id="ARBA00022968"/>
    </source>
</evidence>
<feature type="compositionally biased region" description="Polar residues" evidence="7">
    <location>
        <begin position="447"/>
        <end position="457"/>
    </location>
</feature>
<evidence type="ECO:0000256" key="2">
    <source>
        <dbReference type="ARBA" id="ARBA00022692"/>
    </source>
</evidence>
<keyword evidence="4" id="KW-1133">Transmembrane helix</keyword>
<evidence type="ECO:0000256" key="5">
    <source>
        <dbReference type="ARBA" id="ARBA00023136"/>
    </source>
</evidence>
<keyword evidence="9" id="KW-1185">Reference proteome</keyword>
<sequence length="463" mass="48713">MGLLAAGARAPRAGLGATRRRPTRSFGQPAWIKSVLRQGSAESETALGRAGPLPLEREVLVQTASASGEDHAVCLVTQCSLDRLPQLRAQLVAWEGEVSAAVYVDAPARSAAAAEARAAVWACCEAASASRAGRALTEAGGPPWTVTLLHRLEDAEVRCPEYDRLYPVNALRNAALAAARAELVLLLDVDFVPSAGLYPALAGSPGLLREALGGGSGPLRGPARALVVPAFEVHGGRGRARALARSGDAVRAACRAGEAEGFHVSHFPRGHSATDFERWLRGPALGADVCGPAGRLSSRSHGVDGYRAAYEEYFEPYVVAARRLVPAYDERFRGYGLNKISHLYEMSARGFEFYVAEHPDAFVVAEEHPKSSSWSSVYGTGVSFQPRARIAVHYSRFKAELQQQLSRESSAKGPTPGAGLLEQAEESALGRANGVKGRAACIDAASTEASGSDSDGTCASAAA</sequence>
<dbReference type="Pfam" id="PF13896">
    <property type="entry name" value="Glyco_transf_49"/>
    <property type="match status" value="2"/>
</dbReference>
<accession>A0ABN9XFP9</accession>
<comment type="caution">
    <text evidence="8">The sequence shown here is derived from an EMBL/GenBank/DDBJ whole genome shotgun (WGS) entry which is preliminary data.</text>
</comment>
<evidence type="ECO:0000313" key="8">
    <source>
        <dbReference type="EMBL" id="CAK0898504.1"/>
    </source>
</evidence>
<keyword evidence="3" id="KW-0735">Signal-anchor</keyword>
<proteinExistence type="predicted"/>
<dbReference type="Proteomes" id="UP001189429">
    <property type="component" value="Unassembled WGS sequence"/>
</dbReference>
<gene>
    <name evidence="8" type="ORF">PCOR1329_LOCUS76339</name>
</gene>